<gene>
    <name evidence="2" type="ORF">UFOPK1412_00610</name>
</gene>
<dbReference type="InterPro" id="IPR036388">
    <property type="entry name" value="WH-like_DNA-bd_sf"/>
</dbReference>
<proteinExistence type="predicted"/>
<feature type="domain" description="HTH luxR-type" evidence="1">
    <location>
        <begin position="158"/>
        <end position="222"/>
    </location>
</feature>
<dbReference type="GO" id="GO:0006355">
    <property type="term" value="P:regulation of DNA-templated transcription"/>
    <property type="evidence" value="ECO:0007669"/>
    <property type="project" value="InterPro"/>
</dbReference>
<evidence type="ECO:0000313" key="2">
    <source>
        <dbReference type="EMBL" id="CAB4540153.1"/>
    </source>
</evidence>
<name>A0A6J6BP38_9ZZZZ</name>
<dbReference type="CDD" id="cd00156">
    <property type="entry name" value="REC"/>
    <property type="match status" value="1"/>
</dbReference>
<dbReference type="Gene3D" id="3.40.50.2300">
    <property type="match status" value="1"/>
</dbReference>
<accession>A0A6J6BP38</accession>
<dbReference type="AlphaFoldDB" id="A0A6J6BP38"/>
<dbReference type="GO" id="GO:0003677">
    <property type="term" value="F:DNA binding"/>
    <property type="evidence" value="ECO:0007669"/>
    <property type="project" value="InterPro"/>
</dbReference>
<organism evidence="2">
    <name type="scientific">freshwater metagenome</name>
    <dbReference type="NCBI Taxonomy" id="449393"/>
    <lineage>
        <taxon>unclassified sequences</taxon>
        <taxon>metagenomes</taxon>
        <taxon>ecological metagenomes</taxon>
    </lineage>
</organism>
<dbReference type="Gene3D" id="1.10.10.10">
    <property type="entry name" value="Winged helix-like DNA-binding domain superfamily/Winged helix DNA-binding domain"/>
    <property type="match status" value="1"/>
</dbReference>
<dbReference type="InterPro" id="IPR011006">
    <property type="entry name" value="CheY-like_superfamily"/>
</dbReference>
<dbReference type="SUPFAM" id="SSF46894">
    <property type="entry name" value="C-terminal effector domain of the bipartite response regulators"/>
    <property type="match status" value="1"/>
</dbReference>
<dbReference type="InterPro" id="IPR000792">
    <property type="entry name" value="Tscrpt_reg_LuxR_C"/>
</dbReference>
<evidence type="ECO:0000259" key="1">
    <source>
        <dbReference type="SMART" id="SM00421"/>
    </source>
</evidence>
<dbReference type="SMART" id="SM00421">
    <property type="entry name" value="HTH_LUXR"/>
    <property type="match status" value="1"/>
</dbReference>
<dbReference type="SUPFAM" id="SSF52172">
    <property type="entry name" value="CheY-like"/>
    <property type="match status" value="1"/>
</dbReference>
<reference evidence="2" key="1">
    <citation type="submission" date="2020-05" db="EMBL/GenBank/DDBJ databases">
        <authorList>
            <person name="Chiriac C."/>
            <person name="Salcher M."/>
            <person name="Ghai R."/>
            <person name="Kavagutti S V."/>
        </authorList>
    </citation>
    <scope>NUCLEOTIDE SEQUENCE</scope>
</reference>
<dbReference type="InterPro" id="IPR016032">
    <property type="entry name" value="Sig_transdc_resp-reg_C-effctor"/>
</dbReference>
<dbReference type="Pfam" id="PF00196">
    <property type="entry name" value="GerE"/>
    <property type="match status" value="1"/>
</dbReference>
<dbReference type="EMBL" id="CAEZSI010000069">
    <property type="protein sequence ID" value="CAB4540153.1"/>
    <property type="molecule type" value="Genomic_DNA"/>
</dbReference>
<sequence>MIAPAIIERHSLDRIAIIENTFHPGMGLFIARGFDDESNETLVTKVFDSEDVLDKIEVFTPDVVILDLDSLRRIDALAVALKIRKALPDQVIIFMAGKANPIFVREGMISALWDRAYWLNEPSRNPSVVLSEILRAYNGLQQIRPSFIEAAIDETNFVGLLSPQQHRVMRLMALGGSNAEIAHQCRVSEKAVERTISAASKLLEVTPSSATTNHRVNAANKYMRALFYSDNLEMSPFTYTASILLSRKTIKSATFPASKLPRSCSRNI</sequence>
<protein>
    <submittedName>
        <fullName evidence="2">Unannotated protein</fullName>
    </submittedName>
</protein>